<feature type="transmembrane region" description="Helical" evidence="2">
    <location>
        <begin position="154"/>
        <end position="180"/>
    </location>
</feature>
<dbReference type="GO" id="GO:0080120">
    <property type="term" value="P:CAAX-box protein maturation"/>
    <property type="evidence" value="ECO:0007669"/>
    <property type="project" value="UniProtKB-ARBA"/>
</dbReference>
<dbReference type="PANTHER" id="PTHR12736:SF22">
    <property type="entry name" value="LANC-LIKE PROTEIN GCL2"/>
    <property type="match status" value="1"/>
</dbReference>
<sequence>MSKFVRNGPIVSLMPLNSTKHFPQHISTSRLFFSTKIKLLIFKCRSSKNEESKESHLGFSVLERDIQCDRGTIFSTMAFYVFSLHVPLSFGGLAAVANILHRPVLDPQTVASSLLGLEISELLVVLLLLKTLVKPQYNVLDFFQTDGITADRNWLRASVIGFLSIICLVFATSIVADLLLGPEEVNNPMLQNLLSTGPTSAIPCILVYCVITPFLEELVYRGYLLTSLSGTMKWHEAVLLSSAMFSASHFSPENFLQLFIVGCVLGDVSFICGRAGVCALGAVVAYSMGDSDLMDSYVIKLKQIKLPEDLSDGRLNGRAGYLWACLFINTHLGKETISSVQLVRLGRKGGSRLMFQWNGKNHWGAAHGLAGIMHVLMHFNLKENQRKEVKKTLFHMIKNRLPSGNYPPCKEDKSDLLVHWCHGAPGIALTLVKAADTTTKMGY</sequence>
<keyword evidence="2" id="KW-0472">Membrane</keyword>
<dbReference type="InterPro" id="IPR007822">
    <property type="entry name" value="LANC-like"/>
</dbReference>
<dbReference type="EMBL" id="OX459118">
    <property type="protein sequence ID" value="CAI9089422.1"/>
    <property type="molecule type" value="Genomic_DNA"/>
</dbReference>
<evidence type="ECO:0000256" key="1">
    <source>
        <dbReference type="PIRSR" id="PIRSR607822-1"/>
    </source>
</evidence>
<dbReference type="GO" id="GO:0005886">
    <property type="term" value="C:plasma membrane"/>
    <property type="evidence" value="ECO:0007669"/>
    <property type="project" value="TreeGrafter"/>
</dbReference>
<evidence type="ECO:0000313" key="4">
    <source>
        <dbReference type="Proteomes" id="UP001161247"/>
    </source>
</evidence>
<dbReference type="GO" id="GO:0031179">
    <property type="term" value="P:peptide modification"/>
    <property type="evidence" value="ECO:0007669"/>
    <property type="project" value="InterPro"/>
</dbReference>
<keyword evidence="2" id="KW-1133">Transmembrane helix</keyword>
<dbReference type="SMART" id="SM01260">
    <property type="entry name" value="LANC_like"/>
    <property type="match status" value="1"/>
</dbReference>
<proteinExistence type="predicted"/>
<dbReference type="Pfam" id="PF05147">
    <property type="entry name" value="LANC_like"/>
    <property type="match status" value="1"/>
</dbReference>
<name>A0AAV1C214_OLDCO</name>
<reference evidence="3" key="1">
    <citation type="submission" date="2023-03" db="EMBL/GenBank/DDBJ databases">
        <authorList>
            <person name="Julca I."/>
        </authorList>
    </citation>
    <scope>NUCLEOTIDE SEQUENCE</scope>
</reference>
<protein>
    <submittedName>
        <fullName evidence="3">OLC1v1023994C1</fullName>
    </submittedName>
</protein>
<dbReference type="Gene3D" id="1.50.10.10">
    <property type="match status" value="1"/>
</dbReference>
<evidence type="ECO:0000313" key="3">
    <source>
        <dbReference type="EMBL" id="CAI9089422.1"/>
    </source>
</evidence>
<dbReference type="AlphaFoldDB" id="A0AAV1C214"/>
<dbReference type="Proteomes" id="UP001161247">
    <property type="component" value="Chromosome 1"/>
</dbReference>
<dbReference type="InterPro" id="IPR012341">
    <property type="entry name" value="6hp_glycosidase-like_sf"/>
</dbReference>
<dbReference type="GO" id="GO:0004175">
    <property type="term" value="F:endopeptidase activity"/>
    <property type="evidence" value="ECO:0007669"/>
    <property type="project" value="UniProtKB-ARBA"/>
</dbReference>
<keyword evidence="1" id="KW-0479">Metal-binding</keyword>
<dbReference type="CDD" id="cd04794">
    <property type="entry name" value="euk_LANCL"/>
    <property type="match status" value="1"/>
</dbReference>
<organism evidence="3 4">
    <name type="scientific">Oldenlandia corymbosa var. corymbosa</name>
    <dbReference type="NCBI Taxonomy" id="529605"/>
    <lineage>
        <taxon>Eukaryota</taxon>
        <taxon>Viridiplantae</taxon>
        <taxon>Streptophyta</taxon>
        <taxon>Embryophyta</taxon>
        <taxon>Tracheophyta</taxon>
        <taxon>Spermatophyta</taxon>
        <taxon>Magnoliopsida</taxon>
        <taxon>eudicotyledons</taxon>
        <taxon>Gunneridae</taxon>
        <taxon>Pentapetalae</taxon>
        <taxon>asterids</taxon>
        <taxon>lamiids</taxon>
        <taxon>Gentianales</taxon>
        <taxon>Rubiaceae</taxon>
        <taxon>Rubioideae</taxon>
        <taxon>Spermacoceae</taxon>
        <taxon>Hedyotis-Oldenlandia complex</taxon>
        <taxon>Oldenlandia</taxon>
    </lineage>
</organism>
<dbReference type="GO" id="GO:0005975">
    <property type="term" value="P:carbohydrate metabolic process"/>
    <property type="evidence" value="ECO:0007669"/>
    <property type="project" value="InterPro"/>
</dbReference>
<dbReference type="SUPFAM" id="SSF158745">
    <property type="entry name" value="LanC-like"/>
    <property type="match status" value="1"/>
</dbReference>
<feature type="binding site" evidence="1">
    <location>
        <position position="421"/>
    </location>
    <ligand>
        <name>Zn(2+)</name>
        <dbReference type="ChEBI" id="CHEBI:29105"/>
    </ligand>
</feature>
<keyword evidence="4" id="KW-1185">Reference proteome</keyword>
<keyword evidence="2" id="KW-0812">Transmembrane</keyword>
<evidence type="ECO:0000256" key="2">
    <source>
        <dbReference type="SAM" id="Phobius"/>
    </source>
</evidence>
<gene>
    <name evidence="3" type="ORF">OLC1_LOCUS1768</name>
</gene>
<accession>A0AAV1C214</accession>
<dbReference type="PANTHER" id="PTHR12736">
    <property type="entry name" value="LANC-LIKE PROTEIN"/>
    <property type="match status" value="1"/>
</dbReference>
<dbReference type="GO" id="GO:0046872">
    <property type="term" value="F:metal ion binding"/>
    <property type="evidence" value="ECO:0007669"/>
    <property type="project" value="UniProtKB-KW"/>
</dbReference>
<feature type="transmembrane region" description="Helical" evidence="2">
    <location>
        <begin position="112"/>
        <end position="133"/>
    </location>
</feature>
<dbReference type="PRINTS" id="PR01950">
    <property type="entry name" value="LANCSUPER"/>
</dbReference>
<keyword evidence="1" id="KW-0862">Zinc</keyword>
<feature type="transmembrane region" description="Helical" evidence="2">
    <location>
        <begin position="79"/>
        <end position="100"/>
    </location>
</feature>